<dbReference type="InterPro" id="IPR041662">
    <property type="entry name" value="SusD-like_2"/>
</dbReference>
<dbReference type="Gene3D" id="1.25.40.390">
    <property type="match status" value="1"/>
</dbReference>
<keyword evidence="2" id="KW-1185">Reference proteome</keyword>
<dbReference type="Proteomes" id="UP000627292">
    <property type="component" value="Unassembled WGS sequence"/>
</dbReference>
<comment type="caution">
    <text evidence="1">The sequence shown here is derived from an EMBL/GenBank/DDBJ whole genome shotgun (WGS) entry which is preliminary data.</text>
</comment>
<dbReference type="EMBL" id="BMIB01000004">
    <property type="protein sequence ID" value="GGH77368.1"/>
    <property type="molecule type" value="Genomic_DNA"/>
</dbReference>
<evidence type="ECO:0000313" key="2">
    <source>
        <dbReference type="Proteomes" id="UP000627292"/>
    </source>
</evidence>
<organism evidence="1 2">
    <name type="scientific">Filimonas zeae</name>
    <dbReference type="NCBI Taxonomy" id="1737353"/>
    <lineage>
        <taxon>Bacteria</taxon>
        <taxon>Pseudomonadati</taxon>
        <taxon>Bacteroidota</taxon>
        <taxon>Chitinophagia</taxon>
        <taxon>Chitinophagales</taxon>
        <taxon>Chitinophagaceae</taxon>
        <taxon>Filimonas</taxon>
    </lineage>
</organism>
<sequence>MKKLINYSWSKLALAGGIIILGAASCSKTLDVNADPNNFLDVPVATLLPAAEVNLAFSIGGNGTRIPASFVQLYSGHRNQPLQYGQYNVTPASTDGLWSSLYAGVLRDLLAITIKSRVAGDSMYVGVSQLLTAYTYGYLTDMYGDIPFTDALKDDKQLTPAYDKQQDVYPAVIAMIEAGISNVKSAKGTKPGGDDVIYAGNMANWEKFGNSLKLRLLNHLSKKQPNAAADFLATNPVLITANADNAKVTFGTTQANANPIYSFDELSGRKDAAVSSTIVNRMKAIDPNDARISKYFKPVKNNTNGVAGQYIGNVPGGDNDDAGEAKFSRVGPAFAGNGAPIILLSTAEVQFLTAEIKFRKNDQIGAAAAYSAALDADFEFVGSASYAATYKLRPEVVYNSTLQRIMEQKWIVMMQAPYEAWTDWRRTGVPALTAPTTNFTDGVVPRRIPYPQLEINLNNAALKNGPGVPVPFESLKTKVWWDQ</sequence>
<dbReference type="RefSeq" id="WP_188956335.1">
    <property type="nucleotide sequence ID" value="NZ_BMIB01000004.1"/>
</dbReference>
<dbReference type="AlphaFoldDB" id="A0A917J1F7"/>
<reference evidence="1" key="2">
    <citation type="submission" date="2020-09" db="EMBL/GenBank/DDBJ databases">
        <authorList>
            <person name="Sun Q."/>
            <person name="Zhou Y."/>
        </authorList>
    </citation>
    <scope>NUCLEOTIDE SEQUENCE</scope>
    <source>
        <strain evidence="1">CGMCC 1.15290</strain>
    </source>
</reference>
<name>A0A917J1F7_9BACT</name>
<evidence type="ECO:0000313" key="1">
    <source>
        <dbReference type="EMBL" id="GGH77368.1"/>
    </source>
</evidence>
<dbReference type="Pfam" id="PF12771">
    <property type="entry name" value="SusD-like_2"/>
    <property type="match status" value="1"/>
</dbReference>
<gene>
    <name evidence="1" type="ORF">GCM10011379_43610</name>
</gene>
<dbReference type="PROSITE" id="PS51257">
    <property type="entry name" value="PROKAR_LIPOPROTEIN"/>
    <property type="match status" value="1"/>
</dbReference>
<proteinExistence type="predicted"/>
<dbReference type="SUPFAM" id="SSF48452">
    <property type="entry name" value="TPR-like"/>
    <property type="match status" value="1"/>
</dbReference>
<accession>A0A917J1F7</accession>
<evidence type="ECO:0008006" key="3">
    <source>
        <dbReference type="Google" id="ProtNLM"/>
    </source>
</evidence>
<reference evidence="1" key="1">
    <citation type="journal article" date="2014" name="Int. J. Syst. Evol. Microbiol.">
        <title>Complete genome sequence of Corynebacterium casei LMG S-19264T (=DSM 44701T), isolated from a smear-ripened cheese.</title>
        <authorList>
            <consortium name="US DOE Joint Genome Institute (JGI-PGF)"/>
            <person name="Walter F."/>
            <person name="Albersmeier A."/>
            <person name="Kalinowski J."/>
            <person name="Ruckert C."/>
        </authorList>
    </citation>
    <scope>NUCLEOTIDE SEQUENCE</scope>
    <source>
        <strain evidence="1">CGMCC 1.15290</strain>
    </source>
</reference>
<protein>
    <recommendedName>
        <fullName evidence="3">Starch-binding associating with outer membrane</fullName>
    </recommendedName>
</protein>
<dbReference type="InterPro" id="IPR011990">
    <property type="entry name" value="TPR-like_helical_dom_sf"/>
</dbReference>